<keyword evidence="5" id="KW-0804">Transcription</keyword>
<dbReference type="GO" id="GO:0005634">
    <property type="term" value="C:nucleus"/>
    <property type="evidence" value="ECO:0007669"/>
    <property type="project" value="UniProtKB-SubCell"/>
</dbReference>
<dbReference type="Proteomes" id="UP000436088">
    <property type="component" value="Unassembled WGS sequence"/>
</dbReference>
<feature type="region of interest" description="Disordered" evidence="6">
    <location>
        <begin position="320"/>
        <end position="352"/>
    </location>
</feature>
<feature type="region of interest" description="Disordered" evidence="6">
    <location>
        <begin position="616"/>
        <end position="646"/>
    </location>
</feature>
<reference evidence="9" key="1">
    <citation type="submission" date="2019-09" db="EMBL/GenBank/DDBJ databases">
        <title>Draft genome information of white flower Hibiscus syriacus.</title>
        <authorList>
            <person name="Kim Y.-M."/>
        </authorList>
    </citation>
    <scope>NUCLEOTIDE SEQUENCE [LARGE SCALE GENOMIC DNA]</scope>
    <source>
        <strain evidence="9">YM2019G1</strain>
    </source>
</reference>
<keyword evidence="5" id="KW-0805">Transcription regulation</keyword>
<feature type="short sequence motif" description="Bipartite nuclear localization signal" evidence="4">
    <location>
        <begin position="225"/>
        <end position="235"/>
    </location>
</feature>
<dbReference type="InterPro" id="IPR014977">
    <property type="entry name" value="WRC_dom"/>
</dbReference>
<dbReference type="Pfam" id="PF08880">
    <property type="entry name" value="QLQ"/>
    <property type="match status" value="1"/>
</dbReference>
<feature type="short sequence motif" description="Bipartite nuclear localization signal" evidence="4">
    <location>
        <begin position="253"/>
        <end position="260"/>
    </location>
</feature>
<sequence length="709" mass="76700">MDFGVVGLEGFVGSEATNTGFTSLASDPETMQKWYGSGFLKQERSGNNEDDRRSSKLAKFDAFSASKATFLNQRNTSLRSNTSIFSDGQQQQQILSFSAPKSEVISVDRGSQNVAFPYFNLTSPAYTRNTGYSSGGFNGANMHGVLTGARGPFTPSQWMELEHQALIYKYITSNAPIPSNLLIPIRKSLDSANFSIFSGGLGPNTLGWGAFHLGFSNNTDPEPGRCRRTDGKKWRCSRDAVADQKYCERHMNRGRHRSRKPVEGQSGHSAAATTTKLMPTVSSSPASGVGPTSGSGASNSLSIAQKQLKNLQPGSASNLYAEAPLNRLPSKDTVGERIHDTTPGLTMTSLTGDLKSKENPLLIPKQQISYEQNSRTEFGVVSSDSLLNPSHKDSSLTKCRNFGSSLDLTNQETESQHSLRQFMDEWPKTQSDRSAISWPGVDVTQLTISVPMAASDFISFTSSTNNEKVTLSPLRLSCEFDPIHMGLGVGSVISESNQRQSSWIPISWESSMGGPLGEVLHSTNSSTGECKNTSALNLMTEGWDNSPRLGSSTTGVLQKTTFGSLPNSSAGSSPRAENKKKNETPNRSESTKIPSVFRRFRRDPVVEASSVRVVAKPPPVWPSDRSEEGVSVSHRTTSGDSPRSHGVDGWRWSFWSLWLGRGSDGGGENSNGGRVALGYQTLGFPSGAIWTVGSCQIQRQQAEAAGIRV</sequence>
<comment type="domain">
    <text evidence="5">The QLQ domain and WRC domain may be involved in protein-protein interaction and DNA-binding, respectively.</text>
</comment>
<evidence type="ECO:0000256" key="6">
    <source>
        <dbReference type="SAM" id="MobiDB-lite"/>
    </source>
</evidence>
<dbReference type="SMART" id="SM00951">
    <property type="entry name" value="QLQ"/>
    <property type="match status" value="1"/>
</dbReference>
<feature type="compositionally biased region" description="Basic and acidic residues" evidence="6">
    <location>
        <begin position="329"/>
        <end position="340"/>
    </location>
</feature>
<dbReference type="EMBL" id="VEPZ02000877">
    <property type="protein sequence ID" value="KAE8713438.1"/>
    <property type="molecule type" value="Genomic_DNA"/>
</dbReference>
<dbReference type="AlphaFoldDB" id="A0A6A3BCU1"/>
<dbReference type="GO" id="GO:0006355">
    <property type="term" value="P:regulation of DNA-templated transcription"/>
    <property type="evidence" value="ECO:0007669"/>
    <property type="project" value="InterPro"/>
</dbReference>
<dbReference type="PANTHER" id="PTHR31602">
    <property type="entry name" value="GROWTH-REGULATING FACTOR 5"/>
    <property type="match status" value="1"/>
</dbReference>
<dbReference type="InterPro" id="IPR031137">
    <property type="entry name" value="GRF"/>
</dbReference>
<dbReference type="PROSITE" id="PS51666">
    <property type="entry name" value="QLQ"/>
    <property type="match status" value="1"/>
</dbReference>
<dbReference type="PROSITE" id="PS51667">
    <property type="entry name" value="WRC"/>
    <property type="match status" value="1"/>
</dbReference>
<evidence type="ECO:0000256" key="5">
    <source>
        <dbReference type="RuleBase" id="RU367127"/>
    </source>
</evidence>
<organism evidence="9 10">
    <name type="scientific">Hibiscus syriacus</name>
    <name type="common">Rose of Sharon</name>
    <dbReference type="NCBI Taxonomy" id="106335"/>
    <lineage>
        <taxon>Eukaryota</taxon>
        <taxon>Viridiplantae</taxon>
        <taxon>Streptophyta</taxon>
        <taxon>Embryophyta</taxon>
        <taxon>Tracheophyta</taxon>
        <taxon>Spermatophyta</taxon>
        <taxon>Magnoliopsida</taxon>
        <taxon>eudicotyledons</taxon>
        <taxon>Gunneridae</taxon>
        <taxon>Pentapetalae</taxon>
        <taxon>rosids</taxon>
        <taxon>malvids</taxon>
        <taxon>Malvales</taxon>
        <taxon>Malvaceae</taxon>
        <taxon>Malvoideae</taxon>
        <taxon>Hibiscus</taxon>
    </lineage>
</organism>
<feature type="domain" description="WRC" evidence="8">
    <location>
        <begin position="220"/>
        <end position="264"/>
    </location>
</feature>
<comment type="subcellular location">
    <subcellularLocation>
        <location evidence="1 4 5">Nucleus</location>
    </subcellularLocation>
</comment>
<evidence type="ECO:0000256" key="3">
    <source>
        <dbReference type="ARBA" id="ARBA00023242"/>
    </source>
</evidence>
<feature type="region of interest" description="Disordered" evidence="6">
    <location>
        <begin position="541"/>
        <end position="596"/>
    </location>
</feature>
<dbReference type="GO" id="GO:0006351">
    <property type="term" value="P:DNA-templated transcription"/>
    <property type="evidence" value="ECO:0007669"/>
    <property type="project" value="UniProtKB-UniRule"/>
</dbReference>
<comment type="function">
    <text evidence="5">Transcription activator.</text>
</comment>
<name>A0A6A3BCU1_HIBSY</name>
<feature type="compositionally biased region" description="Basic and acidic residues" evidence="6">
    <location>
        <begin position="576"/>
        <end position="590"/>
    </location>
</feature>
<dbReference type="PANTHER" id="PTHR31602:SF51">
    <property type="entry name" value="GROWTH-REGULATING FACTOR"/>
    <property type="match status" value="1"/>
</dbReference>
<dbReference type="GO" id="GO:0005524">
    <property type="term" value="F:ATP binding"/>
    <property type="evidence" value="ECO:0007669"/>
    <property type="project" value="UniProtKB-UniRule"/>
</dbReference>
<dbReference type="Pfam" id="PF08879">
    <property type="entry name" value="WRC"/>
    <property type="match status" value="1"/>
</dbReference>
<accession>A0A6A3BCU1</accession>
<proteinExistence type="inferred from homology"/>
<feature type="compositionally biased region" description="Polar residues" evidence="6">
    <location>
        <begin position="548"/>
        <end position="572"/>
    </location>
</feature>
<keyword evidence="5" id="KW-0010">Activator</keyword>
<evidence type="ECO:0000256" key="2">
    <source>
        <dbReference type="ARBA" id="ARBA00008122"/>
    </source>
</evidence>
<dbReference type="InterPro" id="IPR014978">
    <property type="entry name" value="Gln-Leu-Gln_QLQ"/>
</dbReference>
<feature type="domain" description="QLQ" evidence="7">
    <location>
        <begin position="152"/>
        <end position="187"/>
    </location>
</feature>
<gene>
    <name evidence="9" type="ORF">F3Y22_tig00110209pilonHSYRG00006</name>
</gene>
<evidence type="ECO:0000256" key="1">
    <source>
        <dbReference type="ARBA" id="ARBA00004123"/>
    </source>
</evidence>
<evidence type="ECO:0000313" key="9">
    <source>
        <dbReference type="EMBL" id="KAE8713438.1"/>
    </source>
</evidence>
<evidence type="ECO:0000259" key="8">
    <source>
        <dbReference type="PROSITE" id="PS51667"/>
    </source>
</evidence>
<feature type="compositionally biased region" description="Polar residues" evidence="6">
    <location>
        <begin position="266"/>
        <end position="299"/>
    </location>
</feature>
<feature type="region of interest" description="Disordered" evidence="6">
    <location>
        <begin position="247"/>
        <end position="299"/>
    </location>
</feature>
<protein>
    <recommendedName>
        <fullName evidence="5">Growth-regulating factor</fullName>
    </recommendedName>
</protein>
<evidence type="ECO:0000256" key="4">
    <source>
        <dbReference type="PROSITE-ProRule" id="PRU01002"/>
    </source>
</evidence>
<dbReference type="GO" id="GO:0099402">
    <property type="term" value="P:plant organ development"/>
    <property type="evidence" value="ECO:0007669"/>
    <property type="project" value="UniProtKB-ARBA"/>
</dbReference>
<keyword evidence="10" id="KW-1185">Reference proteome</keyword>
<evidence type="ECO:0000313" key="10">
    <source>
        <dbReference type="Proteomes" id="UP000436088"/>
    </source>
</evidence>
<comment type="caution">
    <text evidence="9">The sequence shown here is derived from an EMBL/GenBank/DDBJ whole genome shotgun (WGS) entry which is preliminary data.</text>
</comment>
<evidence type="ECO:0000259" key="7">
    <source>
        <dbReference type="PROSITE" id="PS51666"/>
    </source>
</evidence>
<comment type="similarity">
    <text evidence="2 5">Belongs to the GRF family.</text>
</comment>
<keyword evidence="3 4" id="KW-0539">Nucleus</keyword>